<reference evidence="1 2" key="1">
    <citation type="journal article" date="2016" name="Sci. Rep.">
        <title>Draft genome sequencing and secretome analysis of fungal phytopathogen Ascochyta rabiei provides insight into the necrotrophic effector repertoire.</title>
        <authorList>
            <person name="Verma S."/>
            <person name="Gazara R.K."/>
            <person name="Nizam S."/>
            <person name="Parween S."/>
            <person name="Chattopadhyay D."/>
            <person name="Verma P.K."/>
        </authorList>
    </citation>
    <scope>NUCLEOTIDE SEQUENCE [LARGE SCALE GENOMIC DNA]</scope>
    <source>
        <strain evidence="1 2">ArDII</strain>
    </source>
</reference>
<organism evidence="1 2">
    <name type="scientific">Didymella rabiei</name>
    <name type="common">Chickpea ascochyta blight fungus</name>
    <name type="synonym">Mycosphaerella rabiei</name>
    <dbReference type="NCBI Taxonomy" id="5454"/>
    <lineage>
        <taxon>Eukaryota</taxon>
        <taxon>Fungi</taxon>
        <taxon>Dikarya</taxon>
        <taxon>Ascomycota</taxon>
        <taxon>Pezizomycotina</taxon>
        <taxon>Dothideomycetes</taxon>
        <taxon>Pleosporomycetidae</taxon>
        <taxon>Pleosporales</taxon>
        <taxon>Pleosporineae</taxon>
        <taxon>Didymellaceae</taxon>
        <taxon>Ascochyta</taxon>
    </lineage>
</organism>
<dbReference type="EMBL" id="JYNV01000212">
    <property type="protein sequence ID" value="KZM22584.1"/>
    <property type="molecule type" value="Genomic_DNA"/>
</dbReference>
<evidence type="ECO:0000313" key="1">
    <source>
        <dbReference type="EMBL" id="KZM22584.1"/>
    </source>
</evidence>
<keyword evidence="2" id="KW-1185">Reference proteome</keyword>
<gene>
    <name evidence="1" type="ORF">ST47_g6290</name>
</gene>
<comment type="caution">
    <text evidence="1">The sequence shown here is derived from an EMBL/GenBank/DDBJ whole genome shotgun (WGS) entry which is preliminary data.</text>
</comment>
<proteinExistence type="predicted"/>
<sequence>MARVGHSETVVGSAVVVREKFYWPDLQLNVWTIVMLATAGTILGVNAQFMQIQDRMGLGTPWIMPYGVTVGALAVIFIIIEIVYIMQRKLLPGIMILLSFILLVLFIAGIIGTAIQLFAGPNINNQCNAYVFNDNVSGPNANTLAFLQQRNICQCWQAVFAFWIVGSVFLVWMMIMASQVNSNQYRG</sequence>
<dbReference type="AlphaFoldDB" id="A0A163CNC8"/>
<accession>A0A163CNC8</accession>
<evidence type="ECO:0000313" key="2">
    <source>
        <dbReference type="Proteomes" id="UP000076837"/>
    </source>
</evidence>
<protein>
    <submittedName>
        <fullName evidence="1">Uncharacterized protein</fullName>
    </submittedName>
</protein>
<dbReference type="STRING" id="5454.A0A163CNC8"/>
<dbReference type="Proteomes" id="UP000076837">
    <property type="component" value="Unassembled WGS sequence"/>
</dbReference>
<name>A0A163CNC8_DIDRA</name>
<dbReference type="OrthoDB" id="3930290at2759"/>